<gene>
    <name evidence="1" type="ORF">SAMN05421739_106135</name>
</gene>
<dbReference type="AlphaFoldDB" id="A0A1I2XM69"/>
<keyword evidence="2" id="KW-1185">Reference proteome</keyword>
<sequence length="89" mass="10377">MTDVSTEHPDRLPAVELMEQGRKIVFHKDCLGDVKVSRSANNGSWDVLTEQARSPYIDHEEFPAGTHLRYEVEMEQDNERKKYELEVML</sequence>
<accession>A0A1I2XM69</accession>
<proteinExistence type="predicted"/>
<evidence type="ECO:0000313" key="2">
    <source>
        <dbReference type="Proteomes" id="UP000198724"/>
    </source>
</evidence>
<dbReference type="OrthoDB" id="884051at2"/>
<dbReference type="EMBL" id="FOOT01000006">
    <property type="protein sequence ID" value="SFH14594.1"/>
    <property type="molecule type" value="Genomic_DNA"/>
</dbReference>
<dbReference type="Proteomes" id="UP000198724">
    <property type="component" value="Unassembled WGS sequence"/>
</dbReference>
<dbReference type="RefSeq" id="WP_092104093.1">
    <property type="nucleotide sequence ID" value="NZ_FOOT01000006.1"/>
</dbReference>
<organism evidence="1 2">
    <name type="scientific">Pontibacter chinhatensis</name>
    <dbReference type="NCBI Taxonomy" id="1436961"/>
    <lineage>
        <taxon>Bacteria</taxon>
        <taxon>Pseudomonadati</taxon>
        <taxon>Bacteroidota</taxon>
        <taxon>Cytophagia</taxon>
        <taxon>Cytophagales</taxon>
        <taxon>Hymenobacteraceae</taxon>
        <taxon>Pontibacter</taxon>
    </lineage>
</organism>
<dbReference type="STRING" id="1436961.SAMN05421739_106135"/>
<reference evidence="2" key="1">
    <citation type="submission" date="2016-10" db="EMBL/GenBank/DDBJ databases">
        <authorList>
            <person name="Varghese N."/>
            <person name="Submissions S."/>
        </authorList>
    </citation>
    <scope>NUCLEOTIDE SEQUENCE [LARGE SCALE GENOMIC DNA]</scope>
    <source>
        <strain evidence="2">LP51</strain>
    </source>
</reference>
<protein>
    <submittedName>
        <fullName evidence="1">Uncharacterized protein</fullName>
    </submittedName>
</protein>
<name>A0A1I2XM69_9BACT</name>
<evidence type="ECO:0000313" key="1">
    <source>
        <dbReference type="EMBL" id="SFH14594.1"/>
    </source>
</evidence>